<dbReference type="Pfam" id="PF00076">
    <property type="entry name" value="RRM_1"/>
    <property type="match status" value="1"/>
</dbReference>
<name>A0A392QN75_9FABA</name>
<protein>
    <recommendedName>
        <fullName evidence="6">RRM domain-containing protein</fullName>
    </recommendedName>
</protein>
<dbReference type="InterPro" id="IPR035979">
    <property type="entry name" value="RBD_domain_sf"/>
</dbReference>
<keyword evidence="4" id="KW-0694">RNA-binding</keyword>
<dbReference type="InterPro" id="IPR000504">
    <property type="entry name" value="RRM_dom"/>
</dbReference>
<dbReference type="SMART" id="SM00360">
    <property type="entry name" value="RRM"/>
    <property type="match status" value="1"/>
</dbReference>
<dbReference type="InterPro" id="IPR012677">
    <property type="entry name" value="Nucleotide-bd_a/b_plait_sf"/>
</dbReference>
<keyword evidence="1" id="KW-0507">mRNA processing</keyword>
<evidence type="ECO:0000313" key="7">
    <source>
        <dbReference type="EMBL" id="MCI25841.1"/>
    </source>
</evidence>
<feature type="compositionally biased region" description="Basic and acidic residues" evidence="5">
    <location>
        <begin position="8"/>
        <end position="41"/>
    </location>
</feature>
<feature type="region of interest" description="Disordered" evidence="5">
    <location>
        <begin position="1"/>
        <end position="41"/>
    </location>
</feature>
<evidence type="ECO:0000256" key="1">
    <source>
        <dbReference type="ARBA" id="ARBA00022664"/>
    </source>
</evidence>
<dbReference type="GO" id="GO:0003723">
    <property type="term" value="F:RNA binding"/>
    <property type="evidence" value="ECO:0007669"/>
    <property type="project" value="UniProtKB-UniRule"/>
</dbReference>
<dbReference type="GO" id="GO:0006397">
    <property type="term" value="P:mRNA processing"/>
    <property type="evidence" value="ECO:0007669"/>
    <property type="project" value="UniProtKB-KW"/>
</dbReference>
<comment type="caution">
    <text evidence="7">The sequence shown here is derived from an EMBL/GenBank/DDBJ whole genome shotgun (WGS) entry which is preliminary data.</text>
</comment>
<dbReference type="PANTHER" id="PTHR23147">
    <property type="entry name" value="SERINE/ARGININE RICH SPLICING FACTOR"/>
    <property type="match status" value="1"/>
</dbReference>
<feature type="domain" description="RRM" evidence="6">
    <location>
        <begin position="49"/>
        <end position="126"/>
    </location>
</feature>
<evidence type="ECO:0000313" key="8">
    <source>
        <dbReference type="Proteomes" id="UP000265520"/>
    </source>
</evidence>
<sequence>VSVVQPRRNHDSRRPEPHSRTGGEKLDGDRSLVPRVGKDDKEHNPNRYVSFYVTNFPDDISLFHLKRGFEVCGILEDVYVAKKRNVHGNAFGFVMFSGVKNRAKLLKALNDVWFGHYRVRANFALFNRFDTAESRSLEMTTGGMCLRA</sequence>
<reference evidence="7 8" key="1">
    <citation type="journal article" date="2018" name="Front. Plant Sci.">
        <title>Red Clover (Trifolium pratense) and Zigzag Clover (T. medium) - A Picture of Genomic Similarities and Differences.</title>
        <authorList>
            <person name="Dluhosova J."/>
            <person name="Istvanek J."/>
            <person name="Nedelnik J."/>
            <person name="Repkova J."/>
        </authorList>
    </citation>
    <scope>NUCLEOTIDE SEQUENCE [LARGE SCALE GENOMIC DNA]</scope>
    <source>
        <strain evidence="8">cv. 10/8</strain>
        <tissue evidence="7">Leaf</tissue>
    </source>
</reference>
<dbReference type="GO" id="GO:0005681">
    <property type="term" value="C:spliceosomal complex"/>
    <property type="evidence" value="ECO:0007669"/>
    <property type="project" value="UniProtKB-KW"/>
</dbReference>
<proteinExistence type="predicted"/>
<feature type="non-terminal residue" evidence="7">
    <location>
        <position position="1"/>
    </location>
</feature>
<evidence type="ECO:0000256" key="5">
    <source>
        <dbReference type="SAM" id="MobiDB-lite"/>
    </source>
</evidence>
<dbReference type="GO" id="GO:0008380">
    <property type="term" value="P:RNA splicing"/>
    <property type="evidence" value="ECO:0007669"/>
    <property type="project" value="UniProtKB-KW"/>
</dbReference>
<organism evidence="7 8">
    <name type="scientific">Trifolium medium</name>
    <dbReference type="NCBI Taxonomy" id="97028"/>
    <lineage>
        <taxon>Eukaryota</taxon>
        <taxon>Viridiplantae</taxon>
        <taxon>Streptophyta</taxon>
        <taxon>Embryophyta</taxon>
        <taxon>Tracheophyta</taxon>
        <taxon>Spermatophyta</taxon>
        <taxon>Magnoliopsida</taxon>
        <taxon>eudicotyledons</taxon>
        <taxon>Gunneridae</taxon>
        <taxon>Pentapetalae</taxon>
        <taxon>rosids</taxon>
        <taxon>fabids</taxon>
        <taxon>Fabales</taxon>
        <taxon>Fabaceae</taxon>
        <taxon>Papilionoideae</taxon>
        <taxon>50 kb inversion clade</taxon>
        <taxon>NPAAA clade</taxon>
        <taxon>Hologalegina</taxon>
        <taxon>IRL clade</taxon>
        <taxon>Trifolieae</taxon>
        <taxon>Trifolium</taxon>
    </lineage>
</organism>
<accession>A0A392QN75</accession>
<dbReference type="AlphaFoldDB" id="A0A392QN75"/>
<dbReference type="EMBL" id="LXQA010149718">
    <property type="protein sequence ID" value="MCI25841.1"/>
    <property type="molecule type" value="Genomic_DNA"/>
</dbReference>
<dbReference type="InterPro" id="IPR050907">
    <property type="entry name" value="SRSF"/>
</dbReference>
<evidence type="ECO:0000256" key="2">
    <source>
        <dbReference type="ARBA" id="ARBA00022728"/>
    </source>
</evidence>
<dbReference type="Gene3D" id="3.30.70.330">
    <property type="match status" value="1"/>
</dbReference>
<keyword evidence="3" id="KW-0508">mRNA splicing</keyword>
<dbReference type="CDD" id="cd00590">
    <property type="entry name" value="RRM_SF"/>
    <property type="match status" value="1"/>
</dbReference>
<keyword evidence="8" id="KW-1185">Reference proteome</keyword>
<dbReference type="PROSITE" id="PS50102">
    <property type="entry name" value="RRM"/>
    <property type="match status" value="1"/>
</dbReference>
<evidence type="ECO:0000256" key="4">
    <source>
        <dbReference type="PROSITE-ProRule" id="PRU00176"/>
    </source>
</evidence>
<dbReference type="Proteomes" id="UP000265520">
    <property type="component" value="Unassembled WGS sequence"/>
</dbReference>
<evidence type="ECO:0000256" key="3">
    <source>
        <dbReference type="ARBA" id="ARBA00023187"/>
    </source>
</evidence>
<evidence type="ECO:0000259" key="6">
    <source>
        <dbReference type="PROSITE" id="PS50102"/>
    </source>
</evidence>
<keyword evidence="2" id="KW-0747">Spliceosome</keyword>
<dbReference type="SUPFAM" id="SSF54928">
    <property type="entry name" value="RNA-binding domain, RBD"/>
    <property type="match status" value="1"/>
</dbReference>